<evidence type="ECO:0000313" key="1">
    <source>
        <dbReference type="EMBL" id="OGG56046.1"/>
    </source>
</evidence>
<dbReference type="InterPro" id="IPR011990">
    <property type="entry name" value="TPR-like_helical_dom_sf"/>
</dbReference>
<comment type="caution">
    <text evidence="1">The sequence shown here is derived from an EMBL/GenBank/DDBJ whole genome shotgun (WGS) entry which is preliminary data.</text>
</comment>
<dbReference type="Proteomes" id="UP000178606">
    <property type="component" value="Unassembled WGS sequence"/>
</dbReference>
<reference evidence="1 2" key="1">
    <citation type="journal article" date="2016" name="Nat. Commun.">
        <title>Thousands of microbial genomes shed light on interconnected biogeochemical processes in an aquifer system.</title>
        <authorList>
            <person name="Anantharaman K."/>
            <person name="Brown C.T."/>
            <person name="Hug L.A."/>
            <person name="Sharon I."/>
            <person name="Castelle C.J."/>
            <person name="Probst A.J."/>
            <person name="Thomas B.C."/>
            <person name="Singh A."/>
            <person name="Wilkins M.J."/>
            <person name="Karaoz U."/>
            <person name="Brodie E.L."/>
            <person name="Williams K.H."/>
            <person name="Hubbard S.S."/>
            <person name="Banfield J.F."/>
        </authorList>
    </citation>
    <scope>NUCLEOTIDE SEQUENCE [LARGE SCALE GENOMIC DNA]</scope>
    <source>
        <strain evidence="2">RIFCSPLOWO2_12_FULL_64_10</strain>
    </source>
</reference>
<dbReference type="SUPFAM" id="SSF48452">
    <property type="entry name" value="TPR-like"/>
    <property type="match status" value="1"/>
</dbReference>
<protein>
    <recommendedName>
        <fullName evidence="3">Tetratricopeptide repeat protein</fullName>
    </recommendedName>
</protein>
<dbReference type="Gene3D" id="1.25.40.10">
    <property type="entry name" value="Tetratricopeptide repeat domain"/>
    <property type="match status" value="1"/>
</dbReference>
<name>A0A1F6D3P7_HANXR</name>
<dbReference type="EMBL" id="MFKF01000051">
    <property type="protein sequence ID" value="OGG56046.1"/>
    <property type="molecule type" value="Genomic_DNA"/>
</dbReference>
<sequence length="459" mass="51127">MLAVALLLQETIQEYDRRAREVYDQAVVAHARQAKALKTRGLYRWAREEYAKVLHLQPDHEVARRDLGYEREGGAWVATDGGMPRSDKAQEDLEEQAAKHLKELDRAAAGLAKEHLTLAAWCAENGLAELAREHRLEAHALDPTDPKVAEALGFTKSALLPVASSPDAVALFDAFRSDREKAALGEIKEAKDGYGEAGAPEGFRVAHGARVGIESTYMDETMLRELCRWGDHMFAASHALLGVEAPKKERRYWFVFAEREGYEAVTKWLQGDGWESWMDTSSYHNNVRAYRVSQKREDEIPSHVMAHQVAQFVVRRRLDKVPENKAAIVEGFAILGEFLGAGTNRIWCYRGEGTGDSGGGRKNYREEAAALARGMEEMPVVELFGSTLDTLKGKGGSPAAKAASVVEWLFARDPAAARAFFTELAGEEAKAATLIAGHFGWTPYEFEEYWRRWAMAVGR</sequence>
<evidence type="ECO:0008006" key="3">
    <source>
        <dbReference type="Google" id="ProtNLM"/>
    </source>
</evidence>
<gene>
    <name evidence="1" type="ORF">A3F84_15855</name>
</gene>
<evidence type="ECO:0000313" key="2">
    <source>
        <dbReference type="Proteomes" id="UP000178606"/>
    </source>
</evidence>
<dbReference type="AlphaFoldDB" id="A0A1F6D3P7"/>
<proteinExistence type="predicted"/>
<organism evidence="1 2">
    <name type="scientific">Handelsmanbacteria sp. (strain RIFCSPLOWO2_12_FULL_64_10)</name>
    <dbReference type="NCBI Taxonomy" id="1817868"/>
    <lineage>
        <taxon>Bacteria</taxon>
        <taxon>Candidatus Handelsmaniibacteriota</taxon>
    </lineage>
</organism>
<accession>A0A1F6D3P7</accession>